<evidence type="ECO:0000313" key="7">
    <source>
        <dbReference type="EMBL" id="GFO11590.1"/>
    </source>
</evidence>
<dbReference type="AlphaFoldDB" id="A0AAV4ATE3"/>
<evidence type="ECO:0000313" key="8">
    <source>
        <dbReference type="Proteomes" id="UP000735302"/>
    </source>
</evidence>
<evidence type="ECO:0000256" key="5">
    <source>
        <dbReference type="PROSITE-ProRule" id="PRU00309"/>
    </source>
</evidence>
<keyword evidence="3" id="KW-0862">Zinc</keyword>
<comment type="caution">
    <text evidence="7">The sequence shown here is derived from an EMBL/GenBank/DDBJ whole genome shotgun (WGS) entry which is preliminary data.</text>
</comment>
<dbReference type="PANTHER" id="PTHR46927">
    <property type="entry name" value="AGAP005574-PA"/>
    <property type="match status" value="1"/>
</dbReference>
<evidence type="ECO:0000256" key="2">
    <source>
        <dbReference type="ARBA" id="ARBA00022771"/>
    </source>
</evidence>
<evidence type="ECO:0000256" key="3">
    <source>
        <dbReference type="ARBA" id="ARBA00022833"/>
    </source>
</evidence>
<dbReference type="SUPFAM" id="SSF57716">
    <property type="entry name" value="Glucocorticoid receptor-like (DNA-binding domain)"/>
    <property type="match status" value="1"/>
</dbReference>
<protein>
    <submittedName>
        <fullName evidence="7">THAP domain-containing protein 5</fullName>
    </submittedName>
</protein>
<reference evidence="7 8" key="1">
    <citation type="journal article" date="2021" name="Elife">
        <title>Chloroplast acquisition without the gene transfer in kleptoplastic sea slugs, Plakobranchus ocellatus.</title>
        <authorList>
            <person name="Maeda T."/>
            <person name="Takahashi S."/>
            <person name="Yoshida T."/>
            <person name="Shimamura S."/>
            <person name="Takaki Y."/>
            <person name="Nagai Y."/>
            <person name="Toyoda A."/>
            <person name="Suzuki Y."/>
            <person name="Arimoto A."/>
            <person name="Ishii H."/>
            <person name="Satoh N."/>
            <person name="Nishiyama T."/>
            <person name="Hasebe M."/>
            <person name="Maruyama T."/>
            <person name="Minagawa J."/>
            <person name="Obokata J."/>
            <person name="Shigenobu S."/>
        </authorList>
    </citation>
    <scope>NUCLEOTIDE SEQUENCE [LARGE SCALE GENOMIC DNA]</scope>
</reference>
<accession>A0AAV4ATE3</accession>
<dbReference type="GO" id="GO:0008270">
    <property type="term" value="F:zinc ion binding"/>
    <property type="evidence" value="ECO:0007669"/>
    <property type="project" value="UniProtKB-KW"/>
</dbReference>
<keyword evidence="4 5" id="KW-0238">DNA-binding</keyword>
<dbReference type="GO" id="GO:0003677">
    <property type="term" value="F:DNA binding"/>
    <property type="evidence" value="ECO:0007669"/>
    <property type="project" value="UniProtKB-UniRule"/>
</dbReference>
<evidence type="ECO:0000256" key="4">
    <source>
        <dbReference type="ARBA" id="ARBA00023125"/>
    </source>
</evidence>
<proteinExistence type="predicted"/>
<dbReference type="InterPro" id="IPR006612">
    <property type="entry name" value="THAP_Znf"/>
</dbReference>
<dbReference type="EMBL" id="BLXT01004325">
    <property type="protein sequence ID" value="GFO11590.1"/>
    <property type="molecule type" value="Genomic_DNA"/>
</dbReference>
<sequence length="208" mass="23743">MGRKCSVYGCKTGYSATDEKISVYSFPKDKDELEKWVRNLPNNISADQVTKYMGVCALHWPKDTELVRTKGRYYVLAVPPSIFENIPESRIPSISKTTPRSTKKVLTRLSATRAVDIYEMETFMDNDKLKEDTFFDLFKAKSEALGLFAADHLRTNFALFSKTRTGPIPLLSVYFTLTVINSVVTLQYEAYQNLKRVFHPSIKASIRC</sequence>
<keyword evidence="8" id="KW-1185">Reference proteome</keyword>
<keyword evidence="2 5" id="KW-0863">Zinc-finger</keyword>
<feature type="domain" description="THAP-type" evidence="6">
    <location>
        <begin position="1"/>
        <end position="83"/>
    </location>
</feature>
<dbReference type="Pfam" id="PF05485">
    <property type="entry name" value="THAP"/>
    <property type="match status" value="1"/>
</dbReference>
<dbReference type="InterPro" id="IPR052224">
    <property type="entry name" value="THAP_domain_protein"/>
</dbReference>
<dbReference type="PANTHER" id="PTHR46927:SF3">
    <property type="entry name" value="THAP-TYPE DOMAIN-CONTAINING PROTEIN"/>
    <property type="match status" value="1"/>
</dbReference>
<gene>
    <name evidence="7" type="ORF">PoB_003809500</name>
</gene>
<dbReference type="Proteomes" id="UP000735302">
    <property type="component" value="Unassembled WGS sequence"/>
</dbReference>
<keyword evidence="1" id="KW-0479">Metal-binding</keyword>
<evidence type="ECO:0000259" key="6">
    <source>
        <dbReference type="PROSITE" id="PS50950"/>
    </source>
</evidence>
<organism evidence="7 8">
    <name type="scientific">Plakobranchus ocellatus</name>
    <dbReference type="NCBI Taxonomy" id="259542"/>
    <lineage>
        <taxon>Eukaryota</taxon>
        <taxon>Metazoa</taxon>
        <taxon>Spiralia</taxon>
        <taxon>Lophotrochozoa</taxon>
        <taxon>Mollusca</taxon>
        <taxon>Gastropoda</taxon>
        <taxon>Heterobranchia</taxon>
        <taxon>Euthyneura</taxon>
        <taxon>Panpulmonata</taxon>
        <taxon>Sacoglossa</taxon>
        <taxon>Placobranchoidea</taxon>
        <taxon>Plakobranchidae</taxon>
        <taxon>Plakobranchus</taxon>
    </lineage>
</organism>
<dbReference type="PROSITE" id="PS50950">
    <property type="entry name" value="ZF_THAP"/>
    <property type="match status" value="1"/>
</dbReference>
<evidence type="ECO:0000256" key="1">
    <source>
        <dbReference type="ARBA" id="ARBA00022723"/>
    </source>
</evidence>
<name>A0AAV4ATE3_9GAST</name>